<dbReference type="EMBL" id="JBHLYQ010000070">
    <property type="protein sequence ID" value="MFC0082095.1"/>
    <property type="molecule type" value="Genomic_DNA"/>
</dbReference>
<keyword evidence="5 8" id="KW-0472">Membrane</keyword>
<evidence type="ECO:0000256" key="8">
    <source>
        <dbReference type="SAM" id="Phobius"/>
    </source>
</evidence>
<proteinExistence type="predicted"/>
<evidence type="ECO:0000256" key="6">
    <source>
        <dbReference type="ARBA" id="ARBA00044770"/>
    </source>
</evidence>
<feature type="transmembrane region" description="Helical" evidence="8">
    <location>
        <begin position="90"/>
        <end position="110"/>
    </location>
</feature>
<comment type="caution">
    <text evidence="9">The sequence shown here is derived from an EMBL/GenBank/DDBJ whole genome shotgun (WGS) entry which is preliminary data.</text>
</comment>
<dbReference type="NCBIfam" id="TIGR02210">
    <property type="entry name" value="rodA_shape"/>
    <property type="match status" value="1"/>
</dbReference>
<dbReference type="InterPro" id="IPR001182">
    <property type="entry name" value="FtsW/RodA"/>
</dbReference>
<dbReference type="PROSITE" id="PS00428">
    <property type="entry name" value="FTSW_RODA_SPOVE"/>
    <property type="match status" value="1"/>
</dbReference>
<accession>A0ABV6C320</accession>
<dbReference type="InterPro" id="IPR011923">
    <property type="entry name" value="RodA/MrdB"/>
</dbReference>
<gene>
    <name evidence="9" type="primary">rodA</name>
    <name evidence="9" type="ORF">ACFFRE_08025</name>
</gene>
<dbReference type="EC" id="2.4.99.28" evidence="6"/>
<dbReference type="RefSeq" id="WP_248107310.1">
    <property type="nucleotide sequence ID" value="NZ_JAKHEX010000009.1"/>
</dbReference>
<feature type="transmembrane region" description="Helical" evidence="8">
    <location>
        <begin position="286"/>
        <end position="306"/>
    </location>
</feature>
<feature type="transmembrane region" description="Helical" evidence="8">
    <location>
        <begin position="21"/>
        <end position="43"/>
    </location>
</feature>
<dbReference type="Pfam" id="PF01098">
    <property type="entry name" value="FTSW_RODA_SPOVE"/>
    <property type="match status" value="1"/>
</dbReference>
<dbReference type="PANTHER" id="PTHR30474">
    <property type="entry name" value="CELL CYCLE PROTEIN"/>
    <property type="match status" value="1"/>
</dbReference>
<name>A0ABV6C320_9ACTN</name>
<feature type="transmembrane region" description="Helical" evidence="8">
    <location>
        <begin position="199"/>
        <end position="220"/>
    </location>
</feature>
<dbReference type="Proteomes" id="UP001589788">
    <property type="component" value="Unassembled WGS sequence"/>
</dbReference>
<organism evidence="9 10">
    <name type="scientific">Aciditerrimonas ferrireducens</name>
    <dbReference type="NCBI Taxonomy" id="667306"/>
    <lineage>
        <taxon>Bacteria</taxon>
        <taxon>Bacillati</taxon>
        <taxon>Actinomycetota</taxon>
        <taxon>Acidimicrobiia</taxon>
        <taxon>Acidimicrobiales</taxon>
        <taxon>Acidimicrobiaceae</taxon>
        <taxon>Aciditerrimonas</taxon>
    </lineage>
</organism>
<dbReference type="InterPro" id="IPR018365">
    <property type="entry name" value="Cell_cycle_FtsW-rel_CS"/>
</dbReference>
<evidence type="ECO:0000313" key="10">
    <source>
        <dbReference type="Proteomes" id="UP001589788"/>
    </source>
</evidence>
<evidence type="ECO:0000256" key="2">
    <source>
        <dbReference type="ARBA" id="ARBA00022692"/>
    </source>
</evidence>
<evidence type="ECO:0000256" key="4">
    <source>
        <dbReference type="ARBA" id="ARBA00022989"/>
    </source>
</evidence>
<reference evidence="9 10" key="1">
    <citation type="submission" date="2024-09" db="EMBL/GenBank/DDBJ databases">
        <authorList>
            <person name="Sun Q."/>
            <person name="Mori K."/>
        </authorList>
    </citation>
    <scope>NUCLEOTIDE SEQUENCE [LARGE SCALE GENOMIC DNA]</scope>
    <source>
        <strain evidence="9 10">JCM 15389</strain>
    </source>
</reference>
<keyword evidence="10" id="KW-1185">Reference proteome</keyword>
<comment type="subcellular location">
    <subcellularLocation>
        <location evidence="1">Membrane</location>
        <topology evidence="1">Multi-pass membrane protein</topology>
    </subcellularLocation>
</comment>
<feature type="transmembrane region" description="Helical" evidence="8">
    <location>
        <begin position="63"/>
        <end position="83"/>
    </location>
</feature>
<protein>
    <recommendedName>
        <fullName evidence="6">peptidoglycan glycosyltransferase</fullName>
        <ecNumber evidence="6">2.4.99.28</ecNumber>
    </recommendedName>
</protein>
<feature type="transmembrane region" description="Helical" evidence="8">
    <location>
        <begin position="352"/>
        <end position="373"/>
    </location>
</feature>
<evidence type="ECO:0000256" key="1">
    <source>
        <dbReference type="ARBA" id="ARBA00004141"/>
    </source>
</evidence>
<keyword evidence="2 8" id="KW-0812">Transmembrane</keyword>
<evidence type="ECO:0000256" key="7">
    <source>
        <dbReference type="ARBA" id="ARBA00049902"/>
    </source>
</evidence>
<keyword evidence="4 8" id="KW-1133">Transmembrane helix</keyword>
<comment type="catalytic activity">
    <reaction evidence="7">
        <text>[GlcNAc-(1-&gt;4)-Mur2Ac(oyl-L-Ala-gamma-D-Glu-L-Lys-D-Ala-D-Ala)](n)-di-trans,octa-cis-undecaprenyl diphosphate + beta-D-GlcNAc-(1-&gt;4)-Mur2Ac(oyl-L-Ala-gamma-D-Glu-L-Lys-D-Ala-D-Ala)-di-trans,octa-cis-undecaprenyl diphosphate = [GlcNAc-(1-&gt;4)-Mur2Ac(oyl-L-Ala-gamma-D-Glu-L-Lys-D-Ala-D-Ala)](n+1)-di-trans,octa-cis-undecaprenyl diphosphate + di-trans,octa-cis-undecaprenyl diphosphate + H(+)</text>
        <dbReference type="Rhea" id="RHEA:23708"/>
        <dbReference type="Rhea" id="RHEA-COMP:9602"/>
        <dbReference type="Rhea" id="RHEA-COMP:9603"/>
        <dbReference type="ChEBI" id="CHEBI:15378"/>
        <dbReference type="ChEBI" id="CHEBI:58405"/>
        <dbReference type="ChEBI" id="CHEBI:60033"/>
        <dbReference type="ChEBI" id="CHEBI:78435"/>
        <dbReference type="EC" id="2.4.99.28"/>
    </reaction>
</comment>
<feature type="transmembrane region" description="Helical" evidence="8">
    <location>
        <begin position="174"/>
        <end position="192"/>
    </location>
</feature>
<keyword evidence="3" id="KW-0133">Cell shape</keyword>
<evidence type="ECO:0000256" key="5">
    <source>
        <dbReference type="ARBA" id="ARBA00023136"/>
    </source>
</evidence>
<evidence type="ECO:0000313" key="9">
    <source>
        <dbReference type="EMBL" id="MFC0082095.1"/>
    </source>
</evidence>
<sequence length="379" mass="40354">MSVLTLPAERRAGVRRSWWRADPLLVGASLVLAAIGVVMVYSATRNGQAALGLGPHYFMERQAIFVVLGLVVMVVLAAVDYHWVEAASTVLYVGIVLALLAMFAIGHRALGATRWINIGPFQLQPSAFAVLAEICVVAAYCARRPEGLETRDLLKILFLQAVPIILVVKQPDLGSAIVLGVVLVVMLIMAGLPNRHLVALVLAAALAAFAMIHFGLLHHYQLERLTSFLHQNQGAQSTTYNLHQSVAAIGSGGLLGTGLFKGLGTNLAFVPEQQTDFIFSAVGEQLGFVGSVAVLVLEAVVCWRLLRAAQQARDDLGRLVAIGAFAFFAFSVFENAGMAMGIMPIAGIPLPFLSYGGSAAVAFFAAIGLALSVQLRRAR</sequence>
<dbReference type="PANTHER" id="PTHR30474:SF14">
    <property type="entry name" value="CELL CYCLE PROTEIN"/>
    <property type="match status" value="1"/>
</dbReference>
<feature type="transmembrane region" description="Helical" evidence="8">
    <location>
        <begin position="318"/>
        <end position="346"/>
    </location>
</feature>
<evidence type="ECO:0000256" key="3">
    <source>
        <dbReference type="ARBA" id="ARBA00022960"/>
    </source>
</evidence>